<dbReference type="OrthoDB" id="41298at2157"/>
<dbReference type="PANTHER" id="PTHR42188">
    <property type="entry name" value="23S RRNA-SPECIFIC ENDONUCLEASE VAPC20"/>
    <property type="match status" value="1"/>
</dbReference>
<comment type="caution">
    <text evidence="7">The sequence shown here is derived from an EMBL/GenBank/DDBJ whole genome shotgun (WGS) entry which is preliminary data.</text>
</comment>
<comment type="function">
    <text evidence="5">Toxic component of a toxin-antitoxin (TA) system. An RNase.</text>
</comment>
<organism evidence="7 8">
    <name type="scientific">Halomicrobium mukohataei</name>
    <dbReference type="NCBI Taxonomy" id="57705"/>
    <lineage>
        <taxon>Archaea</taxon>
        <taxon>Methanobacteriati</taxon>
        <taxon>Methanobacteriota</taxon>
        <taxon>Stenosarchaea group</taxon>
        <taxon>Halobacteria</taxon>
        <taxon>Halobacteriales</taxon>
        <taxon>Haloarculaceae</taxon>
        <taxon>Halomicrobium</taxon>
    </lineage>
</organism>
<evidence type="ECO:0000256" key="1">
    <source>
        <dbReference type="ARBA" id="ARBA00022649"/>
    </source>
</evidence>
<evidence type="ECO:0000256" key="5">
    <source>
        <dbReference type="HAMAP-Rule" id="MF_00265"/>
    </source>
</evidence>
<evidence type="ECO:0000259" key="6">
    <source>
        <dbReference type="Pfam" id="PF01850"/>
    </source>
</evidence>
<dbReference type="RefSeq" id="WP_153552381.1">
    <property type="nucleotide sequence ID" value="NZ_WOYG01000001.1"/>
</dbReference>
<feature type="binding site" evidence="5">
    <location>
        <position position="7"/>
    </location>
    <ligand>
        <name>Mg(2+)</name>
        <dbReference type="ChEBI" id="CHEBI:18420"/>
    </ligand>
</feature>
<dbReference type="GO" id="GO:0090729">
    <property type="term" value="F:toxin activity"/>
    <property type="evidence" value="ECO:0007669"/>
    <property type="project" value="UniProtKB-KW"/>
</dbReference>
<comment type="similarity">
    <text evidence="5">Belongs to the PINc/VapC protein family.</text>
</comment>
<dbReference type="HAMAP" id="MF_00265">
    <property type="entry name" value="VapC_Nob1"/>
    <property type="match status" value="1"/>
</dbReference>
<dbReference type="InterPro" id="IPR022907">
    <property type="entry name" value="VapC_family"/>
</dbReference>
<evidence type="ECO:0000256" key="2">
    <source>
        <dbReference type="ARBA" id="ARBA00022722"/>
    </source>
</evidence>
<keyword evidence="5" id="KW-0460">Magnesium</keyword>
<dbReference type="InterPro" id="IPR029060">
    <property type="entry name" value="PIN-like_dom_sf"/>
</dbReference>
<keyword evidence="4 5" id="KW-0378">Hydrolase</keyword>
<evidence type="ECO:0000313" key="7">
    <source>
        <dbReference type="EMBL" id="NLV09574.1"/>
    </source>
</evidence>
<dbReference type="GO" id="GO:0000287">
    <property type="term" value="F:magnesium ion binding"/>
    <property type="evidence" value="ECO:0007669"/>
    <property type="project" value="UniProtKB-UniRule"/>
</dbReference>
<proteinExistence type="inferred from homology"/>
<dbReference type="Pfam" id="PF01850">
    <property type="entry name" value="PIN"/>
    <property type="match status" value="1"/>
</dbReference>
<dbReference type="Gene3D" id="3.40.50.1010">
    <property type="entry name" value="5'-nuclease"/>
    <property type="match status" value="1"/>
</dbReference>
<dbReference type="GO" id="GO:0004521">
    <property type="term" value="F:RNA endonuclease activity"/>
    <property type="evidence" value="ECO:0007669"/>
    <property type="project" value="InterPro"/>
</dbReference>
<feature type="domain" description="PIN" evidence="6">
    <location>
        <begin position="5"/>
        <end position="130"/>
    </location>
</feature>
<accession>A0A847UDV0</accession>
<dbReference type="AlphaFoldDB" id="A0A847UDV0"/>
<evidence type="ECO:0000256" key="3">
    <source>
        <dbReference type="ARBA" id="ARBA00022723"/>
    </source>
</evidence>
<comment type="cofactor">
    <cofactor evidence="5">
        <name>Mg(2+)</name>
        <dbReference type="ChEBI" id="CHEBI:18420"/>
    </cofactor>
</comment>
<dbReference type="InterPro" id="IPR002716">
    <property type="entry name" value="PIN_dom"/>
</dbReference>
<dbReference type="GO" id="GO:0016787">
    <property type="term" value="F:hydrolase activity"/>
    <property type="evidence" value="ECO:0007669"/>
    <property type="project" value="UniProtKB-KW"/>
</dbReference>
<reference evidence="7" key="1">
    <citation type="submission" date="2019-12" db="EMBL/GenBank/DDBJ databases">
        <title>Whole-genome sequence of Halomicrobium mukohataei pws1.</title>
        <authorList>
            <person name="Verma D.K."/>
            <person name="Gopal K."/>
            <person name="Prasad E.S."/>
        </authorList>
    </citation>
    <scope>NUCLEOTIDE SEQUENCE</scope>
    <source>
        <strain evidence="7">Pws1</strain>
    </source>
</reference>
<evidence type="ECO:0000313" key="8">
    <source>
        <dbReference type="Proteomes" id="UP000608662"/>
    </source>
</evidence>
<evidence type="ECO:0000256" key="4">
    <source>
        <dbReference type="ARBA" id="ARBA00022801"/>
    </source>
</evidence>
<dbReference type="InterPro" id="IPR039018">
    <property type="entry name" value="VapC20-like"/>
</dbReference>
<name>A0A847UDV0_9EURY</name>
<dbReference type="GeneID" id="94362619"/>
<keyword evidence="5" id="KW-0800">Toxin</keyword>
<keyword evidence="3 5" id="KW-0479">Metal-binding</keyword>
<dbReference type="EC" id="3.1.-.-" evidence="5"/>
<dbReference type="SUPFAM" id="SSF88723">
    <property type="entry name" value="PIN domain-like"/>
    <property type="match status" value="1"/>
</dbReference>
<gene>
    <name evidence="5" type="primary">vapC</name>
    <name evidence="7" type="ORF">GOC74_06490</name>
</gene>
<keyword evidence="2 5" id="KW-0540">Nuclease</keyword>
<dbReference type="PANTHER" id="PTHR42188:SF1">
    <property type="entry name" value="23S RRNA-SPECIFIC ENDONUCLEASE VAPC20"/>
    <property type="match status" value="1"/>
</dbReference>
<keyword evidence="1 5" id="KW-1277">Toxin-antitoxin system</keyword>
<dbReference type="GO" id="GO:0016075">
    <property type="term" value="P:rRNA catabolic process"/>
    <property type="evidence" value="ECO:0007669"/>
    <property type="project" value="TreeGrafter"/>
</dbReference>
<protein>
    <recommendedName>
        <fullName evidence="5">Ribonuclease VapC</fullName>
        <shortName evidence="5">RNase VapC</shortName>
        <ecNumber evidence="5">3.1.-.-</ecNumber>
    </recommendedName>
    <alternativeName>
        <fullName evidence="5">Putative toxin VapC</fullName>
    </alternativeName>
</protein>
<dbReference type="Proteomes" id="UP000608662">
    <property type="component" value="Unassembled WGS sequence"/>
</dbReference>
<sequence>MATALVDSNVLIAARIANDQHHEDGRAITAAIEAGTLPTGRIPEHVLTETLNYLHTRVGNETAIETLDALQASTDFELDETTRTDFDGGRSLFRQYDGLSLTDAILVAYMRRTGIEYVYSFDDDFDAVDELTRLDTPHDPHS</sequence>
<feature type="binding site" evidence="5">
    <location>
        <position position="103"/>
    </location>
    <ligand>
        <name>Mg(2+)</name>
        <dbReference type="ChEBI" id="CHEBI:18420"/>
    </ligand>
</feature>
<dbReference type="EMBL" id="WOYG01000001">
    <property type="protein sequence ID" value="NLV09574.1"/>
    <property type="molecule type" value="Genomic_DNA"/>
</dbReference>